<evidence type="ECO:0000313" key="2">
    <source>
        <dbReference type="Proteomes" id="UP001056120"/>
    </source>
</evidence>
<evidence type="ECO:0000313" key="1">
    <source>
        <dbReference type="EMBL" id="KAI3810186.1"/>
    </source>
</evidence>
<comment type="caution">
    <text evidence="1">The sequence shown here is derived from an EMBL/GenBank/DDBJ whole genome shotgun (WGS) entry which is preliminary data.</text>
</comment>
<reference evidence="2" key="1">
    <citation type="journal article" date="2022" name="Mol. Ecol. Resour.">
        <title>The genomes of chicory, endive, great burdock and yacon provide insights into Asteraceae palaeo-polyploidization history and plant inulin production.</title>
        <authorList>
            <person name="Fan W."/>
            <person name="Wang S."/>
            <person name="Wang H."/>
            <person name="Wang A."/>
            <person name="Jiang F."/>
            <person name="Liu H."/>
            <person name="Zhao H."/>
            <person name="Xu D."/>
            <person name="Zhang Y."/>
        </authorList>
    </citation>
    <scope>NUCLEOTIDE SEQUENCE [LARGE SCALE GENOMIC DNA]</scope>
    <source>
        <strain evidence="2">cv. Yunnan</strain>
    </source>
</reference>
<name>A0ACB9IQU1_9ASTR</name>
<accession>A0ACB9IQU1</accession>
<sequence>MMTLLMTHIRAEVGMVAVNDVVLLRNHIPKILKKHFNGKAYYVNLLELFNEDDYLDTFGDPNVFGKENYGIKDPKRVAKIHLFHLSHFTQILPLN</sequence>
<protein>
    <submittedName>
        <fullName evidence="1">Uncharacterized protein</fullName>
    </submittedName>
</protein>
<dbReference type="EMBL" id="CM042024">
    <property type="protein sequence ID" value="KAI3810186.1"/>
    <property type="molecule type" value="Genomic_DNA"/>
</dbReference>
<gene>
    <name evidence="1" type="ORF">L1987_19796</name>
</gene>
<reference evidence="1 2" key="2">
    <citation type="journal article" date="2022" name="Mol. Ecol. Resour.">
        <title>The genomes of chicory, endive, great burdock and yacon provide insights into Asteraceae paleo-polyploidization history and plant inulin production.</title>
        <authorList>
            <person name="Fan W."/>
            <person name="Wang S."/>
            <person name="Wang H."/>
            <person name="Wang A."/>
            <person name="Jiang F."/>
            <person name="Liu H."/>
            <person name="Zhao H."/>
            <person name="Xu D."/>
            <person name="Zhang Y."/>
        </authorList>
    </citation>
    <scope>NUCLEOTIDE SEQUENCE [LARGE SCALE GENOMIC DNA]</scope>
    <source>
        <strain evidence="2">cv. Yunnan</strain>
        <tissue evidence="1">Leaves</tissue>
    </source>
</reference>
<organism evidence="1 2">
    <name type="scientific">Smallanthus sonchifolius</name>
    <dbReference type="NCBI Taxonomy" id="185202"/>
    <lineage>
        <taxon>Eukaryota</taxon>
        <taxon>Viridiplantae</taxon>
        <taxon>Streptophyta</taxon>
        <taxon>Embryophyta</taxon>
        <taxon>Tracheophyta</taxon>
        <taxon>Spermatophyta</taxon>
        <taxon>Magnoliopsida</taxon>
        <taxon>eudicotyledons</taxon>
        <taxon>Gunneridae</taxon>
        <taxon>Pentapetalae</taxon>
        <taxon>asterids</taxon>
        <taxon>campanulids</taxon>
        <taxon>Asterales</taxon>
        <taxon>Asteraceae</taxon>
        <taxon>Asteroideae</taxon>
        <taxon>Heliantheae alliance</taxon>
        <taxon>Millerieae</taxon>
        <taxon>Smallanthus</taxon>
    </lineage>
</organism>
<proteinExistence type="predicted"/>
<dbReference type="Proteomes" id="UP001056120">
    <property type="component" value="Linkage Group LG07"/>
</dbReference>
<keyword evidence="2" id="KW-1185">Reference proteome</keyword>